<protein>
    <submittedName>
        <fullName evidence="7">Formate/nitrite transporter</fullName>
    </submittedName>
</protein>
<dbReference type="PROSITE" id="PS01006">
    <property type="entry name" value="FORMATE_NITRITE_TP_2"/>
    <property type="match status" value="1"/>
</dbReference>
<keyword evidence="3 6" id="KW-1133">Transmembrane helix</keyword>
<evidence type="ECO:0000256" key="1">
    <source>
        <dbReference type="ARBA" id="ARBA00004141"/>
    </source>
</evidence>
<dbReference type="Proteomes" id="UP000621859">
    <property type="component" value="Unassembled WGS sequence"/>
</dbReference>
<name>A0ABQ2PP90_9NEIS</name>
<evidence type="ECO:0000256" key="4">
    <source>
        <dbReference type="ARBA" id="ARBA00023136"/>
    </source>
</evidence>
<evidence type="ECO:0000256" key="6">
    <source>
        <dbReference type="SAM" id="Phobius"/>
    </source>
</evidence>
<keyword evidence="4 6" id="KW-0472">Membrane</keyword>
<gene>
    <name evidence="7" type="ORF">GCM10010971_26080</name>
</gene>
<feature type="transmembrane region" description="Helical" evidence="6">
    <location>
        <begin position="109"/>
        <end position="131"/>
    </location>
</feature>
<evidence type="ECO:0000256" key="3">
    <source>
        <dbReference type="ARBA" id="ARBA00022989"/>
    </source>
</evidence>
<dbReference type="InterPro" id="IPR000292">
    <property type="entry name" value="For/NO2_transpt"/>
</dbReference>
<dbReference type="PANTHER" id="PTHR30520:SF6">
    <property type="entry name" value="FORMATE_NITRATE FAMILY TRANSPORTER (EUROFUNG)"/>
    <property type="match status" value="1"/>
</dbReference>
<dbReference type="InterPro" id="IPR023271">
    <property type="entry name" value="Aquaporin-like"/>
</dbReference>
<comment type="subcellular location">
    <subcellularLocation>
        <location evidence="1">Membrane</location>
        <topology evidence="1">Multi-pass membrane protein</topology>
    </subcellularLocation>
</comment>
<sequence length="285" mass="29960">MSLLRSPSEIVDYMAHHGTEKAVMPVWRLGLMAVLGGMFIGLGTLLAMEVAGGATGLAASNPGLQKFLFGAVFPLGFIAVTLTGVDLFTSNCAGGFTAWWQGGIGAKTLTRFWVISFAGNAIGAVVTAWLFGLETHLLTSDAATQYLIAIANGKVSHPFWMTFTKGLLANMLVCVASMQGYSAKDTFGRMLGIWFPVMAFVTLGMEHSIANLFIIPAAMMAGADISVSQFVIGNLIPATLGNLVGGALLIGLPYALIYLPVRKKPVATTNHAHPVAEGCVPDLVP</sequence>
<reference evidence="8" key="1">
    <citation type="journal article" date="2019" name="Int. J. Syst. Evol. Microbiol.">
        <title>The Global Catalogue of Microorganisms (GCM) 10K type strain sequencing project: providing services to taxonomists for standard genome sequencing and annotation.</title>
        <authorList>
            <consortium name="The Broad Institute Genomics Platform"/>
            <consortium name="The Broad Institute Genome Sequencing Center for Infectious Disease"/>
            <person name="Wu L."/>
            <person name="Ma J."/>
        </authorList>
    </citation>
    <scope>NUCLEOTIDE SEQUENCE [LARGE SCALE GENOMIC DNA]</scope>
    <source>
        <strain evidence="8">CGMCC 1.8860</strain>
    </source>
</reference>
<evidence type="ECO:0000313" key="7">
    <source>
        <dbReference type="EMBL" id="GGP26789.1"/>
    </source>
</evidence>
<feature type="transmembrane region" description="Helical" evidence="6">
    <location>
        <begin position="26"/>
        <end position="47"/>
    </location>
</feature>
<feature type="transmembrane region" description="Helical" evidence="6">
    <location>
        <begin position="193"/>
        <end position="215"/>
    </location>
</feature>
<accession>A0ABQ2PP90</accession>
<evidence type="ECO:0000313" key="8">
    <source>
        <dbReference type="Proteomes" id="UP000621859"/>
    </source>
</evidence>
<dbReference type="RefSeq" id="WP_188694431.1">
    <property type="nucleotide sequence ID" value="NZ_BMLY01000004.1"/>
</dbReference>
<dbReference type="PANTHER" id="PTHR30520">
    <property type="entry name" value="FORMATE TRANSPORTER-RELATED"/>
    <property type="match status" value="1"/>
</dbReference>
<keyword evidence="2 6" id="KW-0812">Transmembrane</keyword>
<comment type="similarity">
    <text evidence="5">Belongs to the FNT transporter (TC 1.A.16) family.</text>
</comment>
<feature type="transmembrane region" description="Helical" evidence="6">
    <location>
        <begin position="159"/>
        <end position="181"/>
    </location>
</feature>
<evidence type="ECO:0000256" key="2">
    <source>
        <dbReference type="ARBA" id="ARBA00022692"/>
    </source>
</evidence>
<dbReference type="InterPro" id="IPR024002">
    <property type="entry name" value="For/NO2_transpt_CS"/>
</dbReference>
<dbReference type="EMBL" id="BMLY01000004">
    <property type="protein sequence ID" value="GGP26789.1"/>
    <property type="molecule type" value="Genomic_DNA"/>
</dbReference>
<proteinExistence type="inferred from homology"/>
<keyword evidence="8" id="KW-1185">Reference proteome</keyword>
<comment type="caution">
    <text evidence="7">The sequence shown here is derived from an EMBL/GenBank/DDBJ whole genome shotgun (WGS) entry which is preliminary data.</text>
</comment>
<dbReference type="Pfam" id="PF01226">
    <property type="entry name" value="Form_Nir_trans"/>
    <property type="match status" value="1"/>
</dbReference>
<feature type="transmembrane region" description="Helical" evidence="6">
    <location>
        <begin position="67"/>
        <end position="88"/>
    </location>
</feature>
<feature type="transmembrane region" description="Helical" evidence="6">
    <location>
        <begin position="235"/>
        <end position="259"/>
    </location>
</feature>
<dbReference type="Gene3D" id="1.20.1080.10">
    <property type="entry name" value="Glycerol uptake facilitator protein"/>
    <property type="match status" value="1"/>
</dbReference>
<organism evidence="7 8">
    <name type="scientific">Silvimonas amylolytica</name>
    <dbReference type="NCBI Taxonomy" id="449663"/>
    <lineage>
        <taxon>Bacteria</taxon>
        <taxon>Pseudomonadati</taxon>
        <taxon>Pseudomonadota</taxon>
        <taxon>Betaproteobacteria</taxon>
        <taxon>Neisseriales</taxon>
        <taxon>Chitinibacteraceae</taxon>
        <taxon>Silvimonas</taxon>
    </lineage>
</organism>
<evidence type="ECO:0000256" key="5">
    <source>
        <dbReference type="ARBA" id="ARBA00049660"/>
    </source>
</evidence>